<accession>A0ABD1MRN4</accession>
<gene>
    <name evidence="1" type="ORF">Fmac_012916</name>
</gene>
<name>A0ABD1MRN4_9FABA</name>
<proteinExistence type="predicted"/>
<dbReference type="AlphaFoldDB" id="A0ABD1MRN4"/>
<protein>
    <submittedName>
        <fullName evidence="1">Uncharacterized protein</fullName>
    </submittedName>
</protein>
<evidence type="ECO:0000313" key="1">
    <source>
        <dbReference type="EMBL" id="KAL2338470.1"/>
    </source>
</evidence>
<dbReference type="EMBL" id="JBGMDY010000004">
    <property type="protein sequence ID" value="KAL2338470.1"/>
    <property type="molecule type" value="Genomic_DNA"/>
</dbReference>
<organism evidence="1 2">
    <name type="scientific">Flemingia macrophylla</name>
    <dbReference type="NCBI Taxonomy" id="520843"/>
    <lineage>
        <taxon>Eukaryota</taxon>
        <taxon>Viridiplantae</taxon>
        <taxon>Streptophyta</taxon>
        <taxon>Embryophyta</taxon>
        <taxon>Tracheophyta</taxon>
        <taxon>Spermatophyta</taxon>
        <taxon>Magnoliopsida</taxon>
        <taxon>eudicotyledons</taxon>
        <taxon>Gunneridae</taxon>
        <taxon>Pentapetalae</taxon>
        <taxon>rosids</taxon>
        <taxon>fabids</taxon>
        <taxon>Fabales</taxon>
        <taxon>Fabaceae</taxon>
        <taxon>Papilionoideae</taxon>
        <taxon>50 kb inversion clade</taxon>
        <taxon>NPAAA clade</taxon>
        <taxon>indigoferoid/millettioid clade</taxon>
        <taxon>Phaseoleae</taxon>
        <taxon>Flemingia</taxon>
    </lineage>
</organism>
<keyword evidence="2" id="KW-1185">Reference proteome</keyword>
<sequence>MPHQKYQAREEHATITPTVFHVPLLRIALQLQLNRWISQSLCTQKKEKKEAKT</sequence>
<comment type="caution">
    <text evidence="1">The sequence shown here is derived from an EMBL/GenBank/DDBJ whole genome shotgun (WGS) entry which is preliminary data.</text>
</comment>
<dbReference type="Proteomes" id="UP001603857">
    <property type="component" value="Unassembled WGS sequence"/>
</dbReference>
<reference evidence="1 2" key="1">
    <citation type="submission" date="2024-08" db="EMBL/GenBank/DDBJ databases">
        <title>Insights into the chromosomal genome structure of Flemingia macrophylla.</title>
        <authorList>
            <person name="Ding Y."/>
            <person name="Zhao Y."/>
            <person name="Bi W."/>
            <person name="Wu M."/>
            <person name="Zhao G."/>
            <person name="Gong Y."/>
            <person name="Li W."/>
            <person name="Zhang P."/>
        </authorList>
    </citation>
    <scope>NUCLEOTIDE SEQUENCE [LARGE SCALE GENOMIC DNA]</scope>
    <source>
        <strain evidence="1">DYQJB</strain>
        <tissue evidence="1">Leaf</tissue>
    </source>
</reference>
<evidence type="ECO:0000313" key="2">
    <source>
        <dbReference type="Proteomes" id="UP001603857"/>
    </source>
</evidence>